<dbReference type="PIRSF" id="PIRSF038193">
    <property type="entry name" value="Hyaluronidase"/>
    <property type="match status" value="1"/>
</dbReference>
<feature type="disulfide bond" evidence="6">
    <location>
        <begin position="201"/>
        <end position="210"/>
    </location>
</feature>
<dbReference type="OrthoDB" id="5796153at2759"/>
<dbReference type="PANTHER" id="PTHR11769:SF35">
    <property type="entry name" value="HYALURONIDASE"/>
    <property type="match status" value="1"/>
</dbReference>
<dbReference type="Gene3D" id="3.20.20.70">
    <property type="entry name" value="Aldolase class I"/>
    <property type="match status" value="1"/>
</dbReference>
<keyword evidence="7" id="KW-0378">Hydrolase</keyword>
<keyword evidence="9" id="KW-1185">Reference proteome</keyword>
<evidence type="ECO:0000313" key="9">
    <source>
        <dbReference type="Proteomes" id="UP001152799"/>
    </source>
</evidence>
<feature type="disulfide bond" evidence="6">
    <location>
        <begin position="35"/>
        <end position="320"/>
    </location>
</feature>
<keyword evidence="7" id="KW-0326">Glycosidase</keyword>
<protein>
    <recommendedName>
        <fullName evidence="7">Hyaluronidase</fullName>
        <ecNumber evidence="7">3.2.1.35</ecNumber>
    </recommendedName>
</protein>
<dbReference type="EMBL" id="OU892280">
    <property type="protein sequence ID" value="CAG9767753.1"/>
    <property type="molecule type" value="Genomic_DNA"/>
</dbReference>
<evidence type="ECO:0000256" key="7">
    <source>
        <dbReference type="RuleBase" id="RU610713"/>
    </source>
</evidence>
<evidence type="ECO:0000256" key="4">
    <source>
        <dbReference type="PIRNR" id="PIRNR038193"/>
    </source>
</evidence>
<evidence type="ECO:0000256" key="3">
    <source>
        <dbReference type="ARBA" id="ARBA00023180"/>
    </source>
</evidence>
<dbReference type="InterPro" id="IPR013785">
    <property type="entry name" value="Aldolase_TIM"/>
</dbReference>
<dbReference type="GO" id="GO:0005975">
    <property type="term" value="P:carbohydrate metabolic process"/>
    <property type="evidence" value="ECO:0007669"/>
    <property type="project" value="UniProtKB-UniRule"/>
</dbReference>
<evidence type="ECO:0000256" key="2">
    <source>
        <dbReference type="ARBA" id="ARBA00023157"/>
    </source>
</evidence>
<dbReference type="GO" id="GO:0004415">
    <property type="term" value="F:hyalurononglucosaminidase activity"/>
    <property type="evidence" value="ECO:0007669"/>
    <property type="project" value="UniProtKB-UniRule"/>
</dbReference>
<dbReference type="Pfam" id="PF01630">
    <property type="entry name" value="Glyco_hydro_56"/>
    <property type="match status" value="1"/>
</dbReference>
<name>A0A9N9MMK5_9CUCU</name>
<comment type="similarity">
    <text evidence="1 4 7">Belongs to the glycosyl hydrolase 56 family.</text>
</comment>
<dbReference type="InterPro" id="IPR001329">
    <property type="entry name" value="Venom_Hyaluronidase"/>
</dbReference>
<sequence length="338" mass="39582">MDGDNTDDNNDNTNHEIKLLRAPLKVYWNVPSFQCNPFLLNFADLLDKYNIIHNDNADFRGENINILYDPGKFPAILKKGDEEVLRNGGVPQEGNLTEHLEIFTDIVNQLIPDENNAGLAIIDFESWRPIYRQHWGKLLPYQTLSEHIERQKYSAWPEEWIKKEAARRFDEGAKLFMEETLKLAKELRPKSLWGYYHFPYCFGDGYQKECSKLVMDENDRINWLFDLSDSLYPSVYLQESYTAEQRVRYIETSLDEAIRIRNNSDSNKKIYVYYWYKYQDTGNYLSKQDLFMTLTSIASYNIDGLILWGASADVSSKSNCVQVYEYIDTVFGPTVIHV</sequence>
<proteinExistence type="inferred from homology"/>
<dbReference type="GO" id="GO:0006952">
    <property type="term" value="P:defense response"/>
    <property type="evidence" value="ECO:0007669"/>
    <property type="project" value="InterPro"/>
</dbReference>
<gene>
    <name evidence="8" type="ORF">CEUTPL_LOCUS8310</name>
</gene>
<evidence type="ECO:0000256" key="6">
    <source>
        <dbReference type="PIRSR" id="PIRSR038193-3"/>
    </source>
</evidence>
<comment type="catalytic activity">
    <reaction evidence="7">
        <text>Random hydrolysis of (1-&gt;4)-linkages between N-acetyl-beta-D-glucosamine and D-glucuronate residues in hyaluronate.</text>
        <dbReference type="EC" id="3.2.1.35"/>
    </reaction>
</comment>
<organism evidence="8 9">
    <name type="scientific">Ceutorhynchus assimilis</name>
    <name type="common">cabbage seed weevil</name>
    <dbReference type="NCBI Taxonomy" id="467358"/>
    <lineage>
        <taxon>Eukaryota</taxon>
        <taxon>Metazoa</taxon>
        <taxon>Ecdysozoa</taxon>
        <taxon>Arthropoda</taxon>
        <taxon>Hexapoda</taxon>
        <taxon>Insecta</taxon>
        <taxon>Pterygota</taxon>
        <taxon>Neoptera</taxon>
        <taxon>Endopterygota</taxon>
        <taxon>Coleoptera</taxon>
        <taxon>Polyphaga</taxon>
        <taxon>Cucujiformia</taxon>
        <taxon>Curculionidae</taxon>
        <taxon>Ceutorhynchinae</taxon>
        <taxon>Ceutorhynchus</taxon>
    </lineage>
</organism>
<dbReference type="GO" id="GO:0030214">
    <property type="term" value="P:hyaluronan catabolic process"/>
    <property type="evidence" value="ECO:0007669"/>
    <property type="project" value="TreeGrafter"/>
</dbReference>
<keyword evidence="3" id="KW-0325">Glycoprotein</keyword>
<evidence type="ECO:0000313" key="8">
    <source>
        <dbReference type="EMBL" id="CAG9767753.1"/>
    </source>
</evidence>
<reference evidence="8" key="1">
    <citation type="submission" date="2022-01" db="EMBL/GenBank/DDBJ databases">
        <authorList>
            <person name="King R."/>
        </authorList>
    </citation>
    <scope>NUCLEOTIDE SEQUENCE</scope>
</reference>
<dbReference type="Proteomes" id="UP001152799">
    <property type="component" value="Chromosome 4"/>
</dbReference>
<evidence type="ECO:0000256" key="5">
    <source>
        <dbReference type="PIRSR" id="PIRSR038193-1"/>
    </source>
</evidence>
<dbReference type="InterPro" id="IPR018155">
    <property type="entry name" value="Hyaluronidase"/>
</dbReference>
<dbReference type="SUPFAM" id="SSF51445">
    <property type="entry name" value="(Trans)glycosidases"/>
    <property type="match status" value="1"/>
</dbReference>
<accession>A0A9N9MMK5</accession>
<evidence type="ECO:0000256" key="1">
    <source>
        <dbReference type="ARBA" id="ARBA00008871"/>
    </source>
</evidence>
<dbReference type="AlphaFoldDB" id="A0A9N9MMK5"/>
<dbReference type="PRINTS" id="PR00847">
    <property type="entry name" value="HYALURONDASE"/>
</dbReference>
<dbReference type="PRINTS" id="PR00846">
    <property type="entry name" value="GLHYDRLASE56"/>
</dbReference>
<dbReference type="InterPro" id="IPR017853">
    <property type="entry name" value="GH"/>
</dbReference>
<dbReference type="EC" id="3.2.1.35" evidence="7"/>
<keyword evidence="2 6" id="KW-1015">Disulfide bond</keyword>
<feature type="active site" description="Proton donor" evidence="5">
    <location>
        <position position="125"/>
    </location>
</feature>
<dbReference type="PANTHER" id="PTHR11769">
    <property type="entry name" value="HYALURONIDASE"/>
    <property type="match status" value="1"/>
</dbReference>